<dbReference type="WBParaSite" id="JU765_v2.g9604.t1">
    <property type="protein sequence ID" value="JU765_v2.g9604.t1"/>
    <property type="gene ID" value="JU765_v2.g9604"/>
</dbReference>
<evidence type="ECO:0000313" key="1">
    <source>
        <dbReference type="Proteomes" id="UP000887576"/>
    </source>
</evidence>
<reference evidence="2" key="1">
    <citation type="submission" date="2022-11" db="UniProtKB">
        <authorList>
            <consortium name="WormBaseParasite"/>
        </authorList>
    </citation>
    <scope>IDENTIFICATION</scope>
</reference>
<evidence type="ECO:0000313" key="2">
    <source>
        <dbReference type="WBParaSite" id="JU765_v2.g9604.t1"/>
    </source>
</evidence>
<proteinExistence type="predicted"/>
<protein>
    <submittedName>
        <fullName evidence="2">Uncharacterized protein</fullName>
    </submittedName>
</protein>
<dbReference type="Proteomes" id="UP000887576">
    <property type="component" value="Unplaced"/>
</dbReference>
<accession>A0AC34RRS6</accession>
<organism evidence="1 2">
    <name type="scientific">Panagrolaimus sp. JU765</name>
    <dbReference type="NCBI Taxonomy" id="591449"/>
    <lineage>
        <taxon>Eukaryota</taxon>
        <taxon>Metazoa</taxon>
        <taxon>Ecdysozoa</taxon>
        <taxon>Nematoda</taxon>
        <taxon>Chromadorea</taxon>
        <taxon>Rhabditida</taxon>
        <taxon>Tylenchina</taxon>
        <taxon>Panagrolaimomorpha</taxon>
        <taxon>Panagrolaimoidea</taxon>
        <taxon>Panagrolaimidae</taxon>
        <taxon>Panagrolaimus</taxon>
    </lineage>
</organism>
<name>A0AC34RRS6_9BILA</name>
<sequence length="106" mass="12899">MTISLWFKFFLFFAIFIINIYARIEFTRFYSDPMDMMIRKPSSYDDLRYHRIKHLKDEKLKRRRATMPIRITPFYYSMTPVDMLESNSISGSKTSNLSPYFNNYYG</sequence>